<evidence type="ECO:0000313" key="10">
    <source>
        <dbReference type="EMBL" id="KAB1645173.1"/>
    </source>
</evidence>
<dbReference type="SUPFAM" id="SSF54373">
    <property type="entry name" value="FAD-linked reductases, C-terminal domain"/>
    <property type="match status" value="1"/>
</dbReference>
<evidence type="ECO:0000256" key="5">
    <source>
        <dbReference type="ARBA" id="ARBA00023002"/>
    </source>
</evidence>
<evidence type="ECO:0000256" key="7">
    <source>
        <dbReference type="SAM" id="MobiDB-lite"/>
    </source>
</evidence>
<dbReference type="RefSeq" id="WP_158051181.1">
    <property type="nucleotide sequence ID" value="NZ_WBKB01000001.1"/>
</dbReference>
<evidence type="ECO:0000256" key="2">
    <source>
        <dbReference type="ARBA" id="ARBA00007330"/>
    </source>
</evidence>
<evidence type="ECO:0000256" key="6">
    <source>
        <dbReference type="RuleBase" id="RU361217"/>
    </source>
</evidence>
<dbReference type="PRINTS" id="PR01001">
    <property type="entry name" value="FADG3PDH"/>
</dbReference>
<dbReference type="Gene3D" id="3.30.9.10">
    <property type="entry name" value="D-Amino Acid Oxidase, subunit A, domain 2"/>
    <property type="match status" value="1"/>
</dbReference>
<dbReference type="SUPFAM" id="SSF51905">
    <property type="entry name" value="FAD/NAD(P)-binding domain"/>
    <property type="match status" value="1"/>
</dbReference>
<keyword evidence="4" id="KW-0274">FAD</keyword>
<proteinExistence type="inferred from homology"/>
<dbReference type="Proteomes" id="UP000433493">
    <property type="component" value="Unassembled WGS sequence"/>
</dbReference>
<feature type="region of interest" description="Disordered" evidence="7">
    <location>
        <begin position="1"/>
        <end position="50"/>
    </location>
</feature>
<dbReference type="Gene3D" id="3.50.50.60">
    <property type="entry name" value="FAD/NAD(P)-binding domain"/>
    <property type="match status" value="1"/>
</dbReference>
<dbReference type="Pfam" id="PF16901">
    <property type="entry name" value="DAO_C"/>
    <property type="match status" value="1"/>
</dbReference>
<feature type="domain" description="Alpha-glycerophosphate oxidase C-terminal" evidence="9">
    <location>
        <begin position="433"/>
        <end position="572"/>
    </location>
</feature>
<dbReference type="AlphaFoldDB" id="A0A7J5BFW6"/>
<keyword evidence="11" id="KW-1185">Reference proteome</keyword>
<evidence type="ECO:0000256" key="1">
    <source>
        <dbReference type="ARBA" id="ARBA00001974"/>
    </source>
</evidence>
<reference evidence="10 11" key="1">
    <citation type="submission" date="2019-09" db="EMBL/GenBank/DDBJ databases">
        <title>Phylogeny of genus Pseudoclavibacter and closely related genus.</title>
        <authorList>
            <person name="Li Y."/>
        </authorList>
    </citation>
    <scope>NUCLEOTIDE SEQUENCE [LARGE SCALE GENOMIC DNA]</scope>
    <source>
        <strain evidence="10 11">KCTC 13959</strain>
    </source>
</reference>
<dbReference type="InterPro" id="IPR006076">
    <property type="entry name" value="FAD-dep_OxRdtase"/>
</dbReference>
<keyword evidence="3 6" id="KW-0285">Flavoprotein</keyword>
<gene>
    <name evidence="10" type="ORF">F8O05_02650</name>
</gene>
<protein>
    <recommendedName>
        <fullName evidence="6">Glycerol-3-phosphate dehydrogenase</fullName>
        <ecNumber evidence="6">1.1.5.3</ecNumber>
    </recommendedName>
</protein>
<dbReference type="PROSITE" id="PS00978">
    <property type="entry name" value="FAD_G3PDH_2"/>
    <property type="match status" value="1"/>
</dbReference>
<name>A0A7J5BFW6_9MICO</name>
<comment type="catalytic activity">
    <reaction evidence="6">
        <text>a quinone + sn-glycerol 3-phosphate = dihydroxyacetone phosphate + a quinol</text>
        <dbReference type="Rhea" id="RHEA:18977"/>
        <dbReference type="ChEBI" id="CHEBI:24646"/>
        <dbReference type="ChEBI" id="CHEBI:57597"/>
        <dbReference type="ChEBI" id="CHEBI:57642"/>
        <dbReference type="ChEBI" id="CHEBI:132124"/>
        <dbReference type="EC" id="1.1.5.3"/>
    </reaction>
</comment>
<feature type="domain" description="FAD dependent oxidoreductase" evidence="8">
    <location>
        <begin position="51"/>
        <end position="412"/>
    </location>
</feature>
<dbReference type="InterPro" id="IPR038299">
    <property type="entry name" value="DAO_C_sf"/>
</dbReference>
<feature type="region of interest" description="Disordered" evidence="7">
    <location>
        <begin position="598"/>
        <end position="621"/>
    </location>
</feature>
<evidence type="ECO:0000256" key="4">
    <source>
        <dbReference type="ARBA" id="ARBA00022827"/>
    </source>
</evidence>
<evidence type="ECO:0000256" key="3">
    <source>
        <dbReference type="ARBA" id="ARBA00022630"/>
    </source>
</evidence>
<dbReference type="PROSITE" id="PS00977">
    <property type="entry name" value="FAD_G3PDH_1"/>
    <property type="match status" value="1"/>
</dbReference>
<keyword evidence="5 6" id="KW-0560">Oxidoreductase</keyword>
<evidence type="ECO:0000259" key="8">
    <source>
        <dbReference type="Pfam" id="PF01266"/>
    </source>
</evidence>
<dbReference type="InterPro" id="IPR031656">
    <property type="entry name" value="DAO_C"/>
</dbReference>
<dbReference type="PANTHER" id="PTHR11985">
    <property type="entry name" value="GLYCEROL-3-PHOSPHATE DEHYDROGENASE"/>
    <property type="match status" value="1"/>
</dbReference>
<dbReference type="OrthoDB" id="9766796at2"/>
<comment type="caution">
    <text evidence="10">The sequence shown here is derived from an EMBL/GenBank/DDBJ whole genome shotgun (WGS) entry which is preliminary data.</text>
</comment>
<comment type="similarity">
    <text evidence="2 6">Belongs to the FAD-dependent glycerol-3-phosphate dehydrogenase family.</text>
</comment>
<dbReference type="Pfam" id="PF01266">
    <property type="entry name" value="DAO"/>
    <property type="match status" value="1"/>
</dbReference>
<dbReference type="PANTHER" id="PTHR11985:SF31">
    <property type="entry name" value="GLYCEROL-3-PHOSPHATE DEHYDROGENASE 2"/>
    <property type="match status" value="1"/>
</dbReference>
<dbReference type="InterPro" id="IPR036188">
    <property type="entry name" value="FAD/NAD-bd_sf"/>
</dbReference>
<dbReference type="EC" id="1.1.5.3" evidence="6"/>
<dbReference type="EMBL" id="WBKB01000001">
    <property type="protein sequence ID" value="KAB1645173.1"/>
    <property type="molecule type" value="Genomic_DNA"/>
</dbReference>
<dbReference type="Gene3D" id="1.10.8.870">
    <property type="entry name" value="Alpha-glycerophosphate oxidase, cap domain"/>
    <property type="match status" value="1"/>
</dbReference>
<dbReference type="InterPro" id="IPR000447">
    <property type="entry name" value="G3P_DH_FAD-dep"/>
</dbReference>
<comment type="cofactor">
    <cofactor evidence="1 6">
        <name>FAD</name>
        <dbReference type="ChEBI" id="CHEBI:57692"/>
    </cofactor>
</comment>
<dbReference type="GO" id="GO:0009331">
    <property type="term" value="C:glycerol-3-phosphate dehydrogenase (FAD) complex"/>
    <property type="evidence" value="ECO:0007669"/>
    <property type="project" value="UniProtKB-UniRule"/>
</dbReference>
<organism evidence="10 11">
    <name type="scientific">Gulosibacter chungangensis</name>
    <dbReference type="NCBI Taxonomy" id="979746"/>
    <lineage>
        <taxon>Bacteria</taxon>
        <taxon>Bacillati</taxon>
        <taxon>Actinomycetota</taxon>
        <taxon>Actinomycetes</taxon>
        <taxon>Micrococcales</taxon>
        <taxon>Microbacteriaceae</taxon>
        <taxon>Gulosibacter</taxon>
    </lineage>
</organism>
<accession>A0A7J5BFW6</accession>
<evidence type="ECO:0000259" key="9">
    <source>
        <dbReference type="Pfam" id="PF16901"/>
    </source>
</evidence>
<dbReference type="GO" id="GO:0046168">
    <property type="term" value="P:glycerol-3-phosphate catabolic process"/>
    <property type="evidence" value="ECO:0007669"/>
    <property type="project" value="TreeGrafter"/>
</dbReference>
<evidence type="ECO:0000313" key="11">
    <source>
        <dbReference type="Proteomes" id="UP000433493"/>
    </source>
</evidence>
<sequence>MNASHLSRQSREAAISALKRSRQAGGGPTGSEPTGQASAGTHGRPDGEPLDVLVIGGGVTGAGTALDAASRGLRVGLVEAEDWASGTSSRSSKLLHGGLRYLEMLDFALVHEALTERDVLLTRLAPHLVEPIAFLHPLRRPIWDRFYYGTGIALYDLLATLRRMPRVMPWHRHVSRRELHHAFPEFRGDAAVGAIQYWDARVDDARLVTSLVRTAAAQGSHVASRVQVTGLHTDAAGRVDGAMLVDLESGEHFEVRAKQVISATGVWTEATQAMAAPGGLRVLASKGIHVVVPKERLTGERGLILRTAKSVLFVIPWSRYWIIGTTDTPWTEDLHHPVPTAADIDYVLAEANRVLRTPLTREDVVGSYAGLRPLLLPEVKAGTKSAKVSREHTVASPVPGLVSIAGGKLTTYRVMAKDAVDFALGAEAARRPSRTETLRLVGAELRPSVAERLPAGRTMGLRETARFTRDFVTTHGLEDRFTRHLLRRYGNNIAELAQIVAEIPEAARPLGAASAYLRAEIIYAIRAEGALHLDDLMDRRTRIRFEYPNQGLDAVVEIAAIAAQELGWSAEREREEVAAYRAMVIAYAQAITQPDDAAAAKADAHRGDQSQTRVGSTEPGW</sequence>
<dbReference type="GO" id="GO:0004368">
    <property type="term" value="F:glycerol-3-phosphate dehydrogenase (quinone) activity"/>
    <property type="evidence" value="ECO:0007669"/>
    <property type="project" value="UniProtKB-EC"/>
</dbReference>